<dbReference type="RefSeq" id="WP_379865298.1">
    <property type="nucleotide sequence ID" value="NZ_JBHTBW010000038.1"/>
</dbReference>
<evidence type="ECO:0000313" key="3">
    <source>
        <dbReference type="Proteomes" id="UP001596500"/>
    </source>
</evidence>
<accession>A0ABW2RLW5</accession>
<name>A0ABW2RLW5_9BACL</name>
<dbReference type="EMBL" id="JBHTBW010000038">
    <property type="protein sequence ID" value="MFC7441819.1"/>
    <property type="molecule type" value="Genomic_DNA"/>
</dbReference>
<sequence length="55" mass="6380">MKMLMNIGREKSIPFDVQGMIDEMLEIAPMTGGEHGEHMELEKKKKMDSNMDMEH</sequence>
<keyword evidence="3" id="KW-1185">Reference proteome</keyword>
<evidence type="ECO:0000256" key="1">
    <source>
        <dbReference type="SAM" id="MobiDB-lite"/>
    </source>
</evidence>
<comment type="caution">
    <text evidence="2">The sequence shown here is derived from an EMBL/GenBank/DDBJ whole genome shotgun (WGS) entry which is preliminary data.</text>
</comment>
<dbReference type="Proteomes" id="UP001596500">
    <property type="component" value="Unassembled WGS sequence"/>
</dbReference>
<reference evidence="3" key="1">
    <citation type="journal article" date="2019" name="Int. J. Syst. Evol. Microbiol.">
        <title>The Global Catalogue of Microorganisms (GCM) 10K type strain sequencing project: providing services to taxonomists for standard genome sequencing and annotation.</title>
        <authorList>
            <consortium name="The Broad Institute Genomics Platform"/>
            <consortium name="The Broad Institute Genome Sequencing Center for Infectious Disease"/>
            <person name="Wu L."/>
            <person name="Ma J."/>
        </authorList>
    </citation>
    <scope>NUCLEOTIDE SEQUENCE [LARGE SCALE GENOMIC DNA]</scope>
    <source>
        <strain evidence="3">CGMCC 1.12942</strain>
    </source>
</reference>
<organism evidence="2 3">
    <name type="scientific">Laceyella putida</name>
    <dbReference type="NCBI Taxonomy" id="110101"/>
    <lineage>
        <taxon>Bacteria</taxon>
        <taxon>Bacillati</taxon>
        <taxon>Bacillota</taxon>
        <taxon>Bacilli</taxon>
        <taxon>Bacillales</taxon>
        <taxon>Thermoactinomycetaceae</taxon>
        <taxon>Laceyella</taxon>
    </lineage>
</organism>
<gene>
    <name evidence="2" type="ORF">ACFQNG_12010</name>
</gene>
<proteinExistence type="predicted"/>
<evidence type="ECO:0000313" key="2">
    <source>
        <dbReference type="EMBL" id="MFC7441819.1"/>
    </source>
</evidence>
<feature type="region of interest" description="Disordered" evidence="1">
    <location>
        <begin position="31"/>
        <end position="55"/>
    </location>
</feature>
<feature type="compositionally biased region" description="Basic and acidic residues" evidence="1">
    <location>
        <begin position="34"/>
        <end position="55"/>
    </location>
</feature>
<protein>
    <submittedName>
        <fullName evidence="2">Uncharacterized protein</fullName>
    </submittedName>
</protein>